<keyword evidence="2" id="KW-0521">NADP</keyword>
<sequence length="186" mass="21312">MSVRFCGFGNPNMIVSKEGARIRNVHAMYIEWSLSLGFFTARPIEAHATGEALAEALESGLVKREELFITSKDEDGMLDIDTTMSLETTWHAMDDLASTGLVRSIGIYQELAKKYERSPAQISLRWRIQKDTVDIPKTSKLKRLEENLQVFDFELEEEDMDLIQNIDKKYRTNLVSTLAWDINIYA</sequence>
<dbReference type="PANTHER" id="PTHR43827">
    <property type="entry name" value="2,5-DIKETO-D-GLUCONIC ACID REDUCTASE"/>
    <property type="match status" value="1"/>
</dbReference>
<gene>
    <name evidence="6" type="primary">LOC127144180</name>
</gene>
<dbReference type="InterPro" id="IPR036812">
    <property type="entry name" value="NAD(P)_OxRdtase_dom_sf"/>
</dbReference>
<accession>A0ABM3KD70</accession>
<evidence type="ECO:0000259" key="4">
    <source>
        <dbReference type="Pfam" id="PF00248"/>
    </source>
</evidence>
<feature type="domain" description="NADP-dependent oxidoreductase" evidence="4">
    <location>
        <begin position="108"/>
        <end position="167"/>
    </location>
</feature>
<dbReference type="GeneID" id="127144180"/>
<organism evidence="5 6">
    <name type="scientific">Cucumis melo</name>
    <name type="common">Muskmelon</name>
    <dbReference type="NCBI Taxonomy" id="3656"/>
    <lineage>
        <taxon>Eukaryota</taxon>
        <taxon>Viridiplantae</taxon>
        <taxon>Streptophyta</taxon>
        <taxon>Embryophyta</taxon>
        <taxon>Tracheophyta</taxon>
        <taxon>Spermatophyta</taxon>
        <taxon>Magnoliopsida</taxon>
        <taxon>eudicotyledons</taxon>
        <taxon>Gunneridae</taxon>
        <taxon>Pentapetalae</taxon>
        <taxon>rosids</taxon>
        <taxon>fabids</taxon>
        <taxon>Cucurbitales</taxon>
        <taxon>Cucurbitaceae</taxon>
        <taxon>Benincaseae</taxon>
        <taxon>Cucumis</taxon>
    </lineage>
</organism>
<proteinExistence type="inferred from homology"/>
<evidence type="ECO:0000256" key="1">
    <source>
        <dbReference type="ARBA" id="ARBA00007905"/>
    </source>
</evidence>
<dbReference type="InterPro" id="IPR020471">
    <property type="entry name" value="AKR"/>
</dbReference>
<dbReference type="Pfam" id="PF00248">
    <property type="entry name" value="Aldo_ket_red"/>
    <property type="match status" value="1"/>
</dbReference>
<evidence type="ECO:0000313" key="5">
    <source>
        <dbReference type="Proteomes" id="UP001652600"/>
    </source>
</evidence>
<dbReference type="PANTHER" id="PTHR43827:SF3">
    <property type="entry name" value="NADP-DEPENDENT OXIDOREDUCTASE DOMAIN-CONTAINING PROTEIN"/>
    <property type="match status" value="1"/>
</dbReference>
<evidence type="ECO:0000313" key="6">
    <source>
        <dbReference type="RefSeq" id="XP_050935709.1"/>
    </source>
</evidence>
<evidence type="ECO:0000256" key="3">
    <source>
        <dbReference type="ARBA" id="ARBA00023002"/>
    </source>
</evidence>
<dbReference type="SUPFAM" id="SSF51430">
    <property type="entry name" value="NAD(P)-linked oxidoreductase"/>
    <property type="match status" value="1"/>
</dbReference>
<comment type="similarity">
    <text evidence="1">Belongs to the aldo/keto reductase family.</text>
</comment>
<dbReference type="Proteomes" id="UP001652600">
    <property type="component" value="Chromosome 12"/>
</dbReference>
<keyword evidence="5" id="KW-1185">Reference proteome</keyword>
<dbReference type="RefSeq" id="XP_050935709.1">
    <property type="nucleotide sequence ID" value="XM_051079752.1"/>
</dbReference>
<reference evidence="6" key="1">
    <citation type="submission" date="2025-08" db="UniProtKB">
        <authorList>
            <consortium name="RefSeq"/>
        </authorList>
    </citation>
    <scope>IDENTIFICATION</scope>
    <source>
        <tissue evidence="6">Stem</tissue>
    </source>
</reference>
<protein>
    <submittedName>
        <fullName evidence="6">Uncharacterized protein LOC127144180</fullName>
    </submittedName>
</protein>
<dbReference type="PROSITE" id="PS00063">
    <property type="entry name" value="ALDOKETO_REDUCTASE_3"/>
    <property type="match status" value="1"/>
</dbReference>
<dbReference type="Gene3D" id="3.20.20.100">
    <property type="entry name" value="NADP-dependent oxidoreductase domain"/>
    <property type="match status" value="1"/>
</dbReference>
<name>A0ABM3KD70_CUCME</name>
<keyword evidence="3" id="KW-0560">Oxidoreductase</keyword>
<dbReference type="InterPro" id="IPR023210">
    <property type="entry name" value="NADP_OxRdtase_dom"/>
</dbReference>
<evidence type="ECO:0000256" key="2">
    <source>
        <dbReference type="ARBA" id="ARBA00022857"/>
    </source>
</evidence>
<dbReference type="InterPro" id="IPR018170">
    <property type="entry name" value="Aldo/ket_reductase_CS"/>
</dbReference>